<comment type="caution">
    <text evidence="14">The sequence shown here is derived from an EMBL/GenBank/DDBJ whole genome shotgun (WGS) entry which is preliminary data.</text>
</comment>
<dbReference type="CDD" id="cd01561">
    <property type="entry name" value="CBS_like"/>
    <property type="match status" value="1"/>
</dbReference>
<feature type="binding site" evidence="10">
    <location>
        <position position="262"/>
    </location>
    <ligand>
        <name>pyridoxal 5'-phosphate</name>
        <dbReference type="ChEBI" id="CHEBI:597326"/>
    </ligand>
</feature>
<dbReference type="Proteomes" id="UP000242705">
    <property type="component" value="Unassembled WGS sequence"/>
</dbReference>
<evidence type="ECO:0000256" key="12">
    <source>
        <dbReference type="RuleBase" id="RU003985"/>
    </source>
</evidence>
<proteinExistence type="inferred from homology"/>
<evidence type="ECO:0000256" key="5">
    <source>
        <dbReference type="ARBA" id="ARBA00022605"/>
    </source>
</evidence>
<dbReference type="InterPro" id="IPR050214">
    <property type="entry name" value="Cys_Synth/Cystath_Beta-Synth"/>
</dbReference>
<dbReference type="PANTHER" id="PTHR10314">
    <property type="entry name" value="CYSTATHIONINE BETA-SYNTHASE"/>
    <property type="match status" value="1"/>
</dbReference>
<dbReference type="Pfam" id="PF00291">
    <property type="entry name" value="PALP"/>
    <property type="match status" value="1"/>
</dbReference>
<keyword evidence="6 12" id="KW-0808">Transferase</keyword>
<feature type="domain" description="Tryptophan synthase beta chain-like PALP" evidence="13">
    <location>
        <begin position="5"/>
        <end position="290"/>
    </location>
</feature>
<dbReference type="EMBL" id="PXYX01000015">
    <property type="protein sequence ID" value="PSR27192.1"/>
    <property type="molecule type" value="Genomic_DNA"/>
</dbReference>
<evidence type="ECO:0000256" key="9">
    <source>
        <dbReference type="ARBA" id="ARBA00047931"/>
    </source>
</evidence>
<accession>A0A1R0IPW8</accession>
<feature type="modified residue" description="N6-(pyridoxal phosphate)lysine" evidence="11">
    <location>
        <position position="40"/>
    </location>
</feature>
<comment type="pathway">
    <text evidence="2">Amino-acid biosynthesis; L-cysteine biosynthesis; L-cysteine from L-serine: step 2/2.</text>
</comment>
<comment type="catalytic activity">
    <reaction evidence="9 12">
        <text>O-acetyl-L-serine + hydrogen sulfide = L-cysteine + acetate</text>
        <dbReference type="Rhea" id="RHEA:14829"/>
        <dbReference type="ChEBI" id="CHEBI:29919"/>
        <dbReference type="ChEBI" id="CHEBI:30089"/>
        <dbReference type="ChEBI" id="CHEBI:35235"/>
        <dbReference type="ChEBI" id="CHEBI:58340"/>
        <dbReference type="EC" id="2.5.1.47"/>
    </reaction>
</comment>
<reference evidence="14 15" key="1">
    <citation type="journal article" date="2014" name="BMC Genomics">
        <title>Comparison of environmental and isolate Sulfobacillus genomes reveals diverse carbon, sulfur, nitrogen, and hydrogen metabolisms.</title>
        <authorList>
            <person name="Justice N.B."/>
            <person name="Norman A."/>
            <person name="Brown C.T."/>
            <person name="Singh A."/>
            <person name="Thomas B.C."/>
            <person name="Banfield J.F."/>
        </authorList>
    </citation>
    <scope>NUCLEOTIDE SEQUENCE [LARGE SCALE GENOMIC DNA]</scope>
    <source>
        <strain evidence="14">AMDSBA5</strain>
    </source>
</reference>
<keyword evidence="8 12" id="KW-0198">Cysteine biosynthesis</keyword>
<dbReference type="InterPro" id="IPR001216">
    <property type="entry name" value="P-phosphate_BS"/>
</dbReference>
<evidence type="ECO:0000256" key="3">
    <source>
        <dbReference type="ARBA" id="ARBA00007103"/>
    </source>
</evidence>
<dbReference type="InterPro" id="IPR005856">
    <property type="entry name" value="Cys_synth"/>
</dbReference>
<feature type="binding site" evidence="10">
    <location>
        <position position="70"/>
    </location>
    <ligand>
        <name>pyridoxal 5'-phosphate</name>
        <dbReference type="ChEBI" id="CHEBI:597326"/>
    </ligand>
</feature>
<dbReference type="NCBIfam" id="TIGR01139">
    <property type="entry name" value="cysK"/>
    <property type="match status" value="1"/>
</dbReference>
<evidence type="ECO:0000313" key="15">
    <source>
        <dbReference type="Proteomes" id="UP000242705"/>
    </source>
</evidence>
<dbReference type="GO" id="GO:0005737">
    <property type="term" value="C:cytoplasm"/>
    <property type="evidence" value="ECO:0007669"/>
    <property type="project" value="UniProtKB-ARBA"/>
</dbReference>
<gene>
    <name evidence="14" type="primary">cysK</name>
    <name evidence="14" type="ORF">C7B47_08915</name>
</gene>
<dbReference type="EC" id="2.5.1.47" evidence="4 12"/>
<dbReference type="PROSITE" id="PS00901">
    <property type="entry name" value="CYS_SYNTHASE"/>
    <property type="match status" value="1"/>
</dbReference>
<evidence type="ECO:0000256" key="2">
    <source>
        <dbReference type="ARBA" id="ARBA00004962"/>
    </source>
</evidence>
<evidence type="ECO:0000256" key="8">
    <source>
        <dbReference type="ARBA" id="ARBA00023192"/>
    </source>
</evidence>
<comment type="cofactor">
    <cofactor evidence="1 10 12">
        <name>pyridoxal 5'-phosphate</name>
        <dbReference type="ChEBI" id="CHEBI:597326"/>
    </cofactor>
</comment>
<evidence type="ECO:0000256" key="6">
    <source>
        <dbReference type="ARBA" id="ARBA00022679"/>
    </source>
</evidence>
<dbReference type="InterPro" id="IPR005859">
    <property type="entry name" value="CysK"/>
</dbReference>
<sequence length="313" mass="33762">MADIAHLIGNTPIVELKSLQQYGAEVWAKLESFNPGGSIKDRTAWSLLKDAIDSGKVTADTVIIEATSGNTGIALAMVCAMEHLRLVVFMPEGQSSERKQLFWAYGATIVETPREEKTAGAIKRAKELEQTLPNALMLRQHENPANPNIHELTTGPEIWEQMHHDVDVFVAGVGTGGTITGTGRYLKKMNPNIEIVAVEPEGSAVLNGKPAGSHKIQGIGAGFIPQVLDTSVITRIVDVPDDAAISSAQELARTEGLVVGLSSGAAYWACKHLLEQGLFHGQRIAVIFPDSGERYLSTGLYPPTSTDWLEPYL</sequence>
<dbReference type="UniPathway" id="UPA00136">
    <property type="reaction ID" value="UER00200"/>
</dbReference>
<dbReference type="RefSeq" id="WP_076007449.1">
    <property type="nucleotide sequence ID" value="NZ_MDZD01000018.1"/>
</dbReference>
<dbReference type="InterPro" id="IPR036052">
    <property type="entry name" value="TrpB-like_PALP_sf"/>
</dbReference>
<evidence type="ECO:0000256" key="4">
    <source>
        <dbReference type="ARBA" id="ARBA00012681"/>
    </source>
</evidence>
<dbReference type="InterPro" id="IPR001926">
    <property type="entry name" value="TrpB-like_PALP"/>
</dbReference>
<comment type="similarity">
    <text evidence="3 12">Belongs to the cysteine synthase/cystathionine beta-synthase family.</text>
</comment>
<evidence type="ECO:0000256" key="1">
    <source>
        <dbReference type="ARBA" id="ARBA00001933"/>
    </source>
</evidence>
<dbReference type="SUPFAM" id="SSF53686">
    <property type="entry name" value="Tryptophan synthase beta subunit-like PLP-dependent enzymes"/>
    <property type="match status" value="1"/>
</dbReference>
<protein>
    <recommendedName>
        <fullName evidence="4 12">Cysteine synthase</fullName>
        <ecNumber evidence="4 12">2.5.1.47</ecNumber>
    </recommendedName>
</protein>
<keyword evidence="5 12" id="KW-0028">Amino-acid biosynthesis</keyword>
<evidence type="ECO:0000256" key="7">
    <source>
        <dbReference type="ARBA" id="ARBA00022898"/>
    </source>
</evidence>
<evidence type="ECO:0000259" key="13">
    <source>
        <dbReference type="Pfam" id="PF00291"/>
    </source>
</evidence>
<evidence type="ECO:0000313" key="14">
    <source>
        <dbReference type="EMBL" id="PSR27192.1"/>
    </source>
</evidence>
<name>A0A1R0IPW8_SULTH</name>
<dbReference type="Gene3D" id="3.40.50.1100">
    <property type="match status" value="2"/>
</dbReference>
<dbReference type="FunFam" id="3.40.50.1100:FF:000067">
    <property type="entry name" value="Cysteine synthase"/>
    <property type="match status" value="1"/>
</dbReference>
<organism evidence="14 15">
    <name type="scientific">Sulfobacillus thermosulfidooxidans</name>
    <dbReference type="NCBI Taxonomy" id="28034"/>
    <lineage>
        <taxon>Bacteria</taxon>
        <taxon>Bacillati</taxon>
        <taxon>Bacillota</taxon>
        <taxon>Clostridia</taxon>
        <taxon>Eubacteriales</taxon>
        <taxon>Clostridiales Family XVII. Incertae Sedis</taxon>
        <taxon>Sulfobacillus</taxon>
    </lineage>
</organism>
<dbReference type="GO" id="GO:0004124">
    <property type="term" value="F:cysteine synthase activity"/>
    <property type="evidence" value="ECO:0007669"/>
    <property type="project" value="UniProtKB-UniRule"/>
</dbReference>
<evidence type="ECO:0000256" key="11">
    <source>
        <dbReference type="PIRSR" id="PIRSR605856-51"/>
    </source>
</evidence>
<dbReference type="NCBIfam" id="TIGR01136">
    <property type="entry name" value="cysKM"/>
    <property type="match status" value="1"/>
</dbReference>
<feature type="binding site" evidence="10">
    <location>
        <begin position="174"/>
        <end position="178"/>
    </location>
    <ligand>
        <name>pyridoxal 5'-phosphate</name>
        <dbReference type="ChEBI" id="CHEBI:597326"/>
    </ligand>
</feature>
<evidence type="ECO:0000256" key="10">
    <source>
        <dbReference type="PIRSR" id="PIRSR605856-50"/>
    </source>
</evidence>
<dbReference type="AlphaFoldDB" id="A0A1R0IPW8"/>
<dbReference type="GO" id="GO:0006535">
    <property type="term" value="P:cysteine biosynthetic process from serine"/>
    <property type="evidence" value="ECO:0007669"/>
    <property type="project" value="UniProtKB-UniRule"/>
</dbReference>
<keyword evidence="7 10" id="KW-0663">Pyridoxal phosphate</keyword>